<protein>
    <submittedName>
        <fullName evidence="2">COMM domain-containing protein 9</fullName>
    </submittedName>
</protein>
<dbReference type="InterPro" id="IPR037360">
    <property type="entry name" value="COMMD9"/>
</dbReference>
<dbReference type="AlphaFoldDB" id="A0AAV7K6M7"/>
<gene>
    <name evidence="2" type="ORF">LOD99_1162</name>
</gene>
<keyword evidence="3" id="KW-1185">Reference proteome</keyword>
<dbReference type="Pfam" id="PF07258">
    <property type="entry name" value="COMM_domain"/>
    <property type="match status" value="1"/>
</dbReference>
<dbReference type="PANTHER" id="PTHR15663">
    <property type="entry name" value="COMM DOMAIN-CONTAINING PROTEIN 9"/>
    <property type="match status" value="1"/>
</dbReference>
<name>A0AAV7K6M7_9METZ</name>
<accession>A0AAV7K6M7</accession>
<dbReference type="EMBL" id="JAKMXF010000144">
    <property type="protein sequence ID" value="KAI6656363.1"/>
    <property type="molecule type" value="Genomic_DNA"/>
</dbReference>
<feature type="domain" description="COMM" evidence="1">
    <location>
        <begin position="117"/>
        <end position="188"/>
    </location>
</feature>
<reference evidence="2 3" key="1">
    <citation type="journal article" date="2023" name="BMC Biol.">
        <title>The compact genome of the sponge Oopsacas minuta (Hexactinellida) is lacking key metazoan core genes.</title>
        <authorList>
            <person name="Santini S."/>
            <person name="Schenkelaars Q."/>
            <person name="Jourda C."/>
            <person name="Duchesne M."/>
            <person name="Belahbib H."/>
            <person name="Rocher C."/>
            <person name="Selva M."/>
            <person name="Riesgo A."/>
            <person name="Vervoort M."/>
            <person name="Leys S.P."/>
            <person name="Kodjabachian L."/>
            <person name="Le Bivic A."/>
            <person name="Borchiellini C."/>
            <person name="Claverie J.M."/>
            <person name="Renard E."/>
        </authorList>
    </citation>
    <scope>NUCLEOTIDE SEQUENCE [LARGE SCALE GENOMIC DNA]</scope>
    <source>
        <strain evidence="2">SPO-2</strain>
    </source>
</reference>
<evidence type="ECO:0000313" key="3">
    <source>
        <dbReference type="Proteomes" id="UP001165289"/>
    </source>
</evidence>
<sequence>MVDLLLKSKSKETIICTCQQAFLSAVQSNGEFVSEHATKWLAGELEIGTKDAKDVFLELAKIIKEILGGNPQDNQALIGYFREETPENLKAGLSKTIGQNLATWREEATNHQVSLPRLKEFDWRIDVKSGSDALTRLQVPTCLLELKVSQPELSREKRKVHNLEMTKENLDTMLLGLNKIREQLSSLTTT</sequence>
<evidence type="ECO:0000313" key="2">
    <source>
        <dbReference type="EMBL" id="KAI6656363.1"/>
    </source>
</evidence>
<evidence type="ECO:0000259" key="1">
    <source>
        <dbReference type="PROSITE" id="PS51269"/>
    </source>
</evidence>
<comment type="caution">
    <text evidence="2">The sequence shown here is derived from an EMBL/GenBank/DDBJ whole genome shotgun (WGS) entry which is preliminary data.</text>
</comment>
<organism evidence="2 3">
    <name type="scientific">Oopsacas minuta</name>
    <dbReference type="NCBI Taxonomy" id="111878"/>
    <lineage>
        <taxon>Eukaryota</taxon>
        <taxon>Metazoa</taxon>
        <taxon>Porifera</taxon>
        <taxon>Hexactinellida</taxon>
        <taxon>Hexasterophora</taxon>
        <taxon>Lyssacinosida</taxon>
        <taxon>Leucopsacidae</taxon>
        <taxon>Oopsacas</taxon>
    </lineage>
</organism>
<dbReference type="PROSITE" id="PS51269">
    <property type="entry name" value="COMM"/>
    <property type="match status" value="1"/>
</dbReference>
<dbReference type="PANTHER" id="PTHR15663:SF4">
    <property type="entry name" value="COMM DOMAIN-CONTAINING PROTEIN 9"/>
    <property type="match status" value="1"/>
</dbReference>
<dbReference type="InterPro" id="IPR017920">
    <property type="entry name" value="COMM"/>
</dbReference>
<dbReference type="Proteomes" id="UP001165289">
    <property type="component" value="Unassembled WGS sequence"/>
</dbReference>
<proteinExistence type="predicted"/>